<evidence type="ECO:0000259" key="1">
    <source>
        <dbReference type="Pfam" id="PF12867"/>
    </source>
</evidence>
<protein>
    <recommendedName>
        <fullName evidence="1">DinB-like domain-containing protein</fullName>
    </recommendedName>
</protein>
<reference evidence="3 5" key="2">
    <citation type="submission" date="2016-02" db="EMBL/GenBank/DDBJ databases">
        <title>Draft genome sequence of Acidibacillus ferrooxidans SLC66.</title>
        <authorList>
            <person name="Oliveira G."/>
            <person name="Nancucheo I."/>
            <person name="Dall'Agnol H."/>
            <person name="Johnson B."/>
            <person name="Oliveira R."/>
            <person name="Nunes G.L."/>
            <person name="Tzotzos G."/>
            <person name="Orellana S.C."/>
            <person name="Salim A.C."/>
            <person name="Araujo F.M."/>
        </authorList>
    </citation>
    <scope>NUCLEOTIDE SEQUENCE [LARGE SCALE GENOMIC DNA]</scope>
    <source>
        <strain evidence="3 5">SLC66</strain>
    </source>
</reference>
<dbReference type="Proteomes" id="UP000053557">
    <property type="component" value="Unassembled WGS sequence"/>
</dbReference>
<organism evidence="2 4">
    <name type="scientific">Ferroacidibacillus organovorans</name>
    <dbReference type="NCBI Taxonomy" id="1765683"/>
    <lineage>
        <taxon>Bacteria</taxon>
        <taxon>Bacillati</taxon>
        <taxon>Bacillota</taxon>
        <taxon>Bacilli</taxon>
        <taxon>Bacillales</taxon>
        <taxon>Alicyclobacillaceae</taxon>
        <taxon>Ferroacidibacillus</taxon>
    </lineage>
</organism>
<reference evidence="2 4" key="1">
    <citation type="submission" date="2015-12" db="EMBL/GenBank/DDBJ databases">
        <title>Draft genome sequence of Acidibacillus ferrooxidans ITV001, isolated from a chalcopyrite acid mine drainage site in Brazil.</title>
        <authorList>
            <person name="Dall'Agnol H."/>
            <person name="Nancucheo I."/>
            <person name="Johnson B."/>
            <person name="Oliveira R."/>
            <person name="Leite L."/>
            <person name="Pylro V."/>
            <person name="Nunes G.L."/>
            <person name="Tzotzos G."/>
            <person name="Fernandes G.R."/>
            <person name="Dutra J."/>
            <person name="Orellana S.C."/>
            <person name="Oliveira G."/>
        </authorList>
    </citation>
    <scope>NUCLEOTIDE SEQUENCE [LARGE SCALE GENOMIC DNA]</scope>
    <source>
        <strain evidence="2">ITV001</strain>
        <strain evidence="4">ITV01</strain>
    </source>
</reference>
<proteinExistence type="predicted"/>
<dbReference type="Proteomes" id="UP000077421">
    <property type="component" value="Unassembled WGS sequence"/>
</dbReference>
<evidence type="ECO:0000313" key="4">
    <source>
        <dbReference type="Proteomes" id="UP000053557"/>
    </source>
</evidence>
<evidence type="ECO:0000313" key="2">
    <source>
        <dbReference type="EMBL" id="KUO96194.1"/>
    </source>
</evidence>
<evidence type="ECO:0000313" key="5">
    <source>
        <dbReference type="Proteomes" id="UP000077421"/>
    </source>
</evidence>
<dbReference type="RefSeq" id="WP_067567365.1">
    <property type="nucleotide sequence ID" value="NZ_LPVJ01000023.1"/>
</dbReference>
<dbReference type="SUPFAM" id="SSF109854">
    <property type="entry name" value="DinB/YfiT-like putative metalloenzymes"/>
    <property type="match status" value="1"/>
</dbReference>
<keyword evidence="4" id="KW-1185">Reference proteome</keyword>
<feature type="domain" description="DinB-like" evidence="1">
    <location>
        <begin position="11"/>
        <end position="140"/>
    </location>
</feature>
<dbReference type="InterPro" id="IPR024775">
    <property type="entry name" value="DinB-like"/>
</dbReference>
<comment type="caution">
    <text evidence="2">The sequence shown here is derived from an EMBL/GenBank/DDBJ whole genome shotgun (WGS) entry which is preliminary data.</text>
</comment>
<sequence length="156" mass="18281">MLATELAIINFREVRRRSIIVWRSVPSDFLKWKPDDSALTIGEVIRHAWSTQKYYYESIKLGQSAPVTHDEFDDIPVTSIEEEISLSVPYFEDFLNYVRQLPNNELESRMIDRSDVGYIRPLGDFLCRIAYHESIHTGQLLQYLRSAGLDRPDIWD</sequence>
<dbReference type="OrthoDB" id="119432at2"/>
<dbReference type="InterPro" id="IPR034660">
    <property type="entry name" value="DinB/YfiT-like"/>
</dbReference>
<evidence type="ECO:0000313" key="3">
    <source>
        <dbReference type="EMBL" id="OAG88367.1"/>
    </source>
</evidence>
<dbReference type="Gene3D" id="1.20.120.450">
    <property type="entry name" value="dinb family like domain"/>
    <property type="match status" value="1"/>
</dbReference>
<gene>
    <name evidence="2" type="ORF">ATW55_14805</name>
    <name evidence="3" type="ORF">AYW79_14475</name>
</gene>
<dbReference type="EMBL" id="LSUQ01000083">
    <property type="protein sequence ID" value="OAG88367.1"/>
    <property type="molecule type" value="Genomic_DNA"/>
</dbReference>
<dbReference type="STRING" id="1765683.B2M26_14855"/>
<dbReference type="AlphaFoldDB" id="A0A101XRH0"/>
<accession>A0A101XRH0</accession>
<dbReference type="Pfam" id="PF12867">
    <property type="entry name" value="DinB_2"/>
    <property type="match status" value="1"/>
</dbReference>
<dbReference type="EMBL" id="LPVJ01000023">
    <property type="protein sequence ID" value="KUO96194.1"/>
    <property type="molecule type" value="Genomic_DNA"/>
</dbReference>
<name>A0A101XRH0_9BACL</name>